<feature type="region of interest" description="Disordered" evidence="1">
    <location>
        <begin position="777"/>
        <end position="797"/>
    </location>
</feature>
<dbReference type="Proteomes" id="UP000054495">
    <property type="component" value="Unassembled WGS sequence"/>
</dbReference>
<proteinExistence type="predicted"/>
<evidence type="ECO:0000313" key="3">
    <source>
        <dbReference type="Proteomes" id="UP000054495"/>
    </source>
</evidence>
<reference evidence="2 3" key="1">
    <citation type="submission" date="2013-05" db="EMBL/GenBank/DDBJ databases">
        <title>Draft genome of the parasitic nematode Anyclostoma ceylanicum.</title>
        <authorList>
            <person name="Mitreva M."/>
        </authorList>
    </citation>
    <scope>NUCLEOTIDE SEQUENCE [LARGE SCALE GENOMIC DNA]</scope>
</reference>
<dbReference type="InterPro" id="IPR040096">
    <property type="entry name" value="Ric1"/>
</dbReference>
<dbReference type="GO" id="GO:0000139">
    <property type="term" value="C:Golgi membrane"/>
    <property type="evidence" value="ECO:0007669"/>
    <property type="project" value="TreeGrafter"/>
</dbReference>
<feature type="region of interest" description="Disordered" evidence="1">
    <location>
        <begin position="633"/>
        <end position="666"/>
    </location>
</feature>
<organism evidence="2 3">
    <name type="scientific">Ancylostoma ceylanicum</name>
    <dbReference type="NCBI Taxonomy" id="53326"/>
    <lineage>
        <taxon>Eukaryota</taxon>
        <taxon>Metazoa</taxon>
        <taxon>Ecdysozoa</taxon>
        <taxon>Nematoda</taxon>
        <taxon>Chromadorea</taxon>
        <taxon>Rhabditida</taxon>
        <taxon>Rhabditina</taxon>
        <taxon>Rhabditomorpha</taxon>
        <taxon>Strongyloidea</taxon>
        <taxon>Ancylostomatidae</taxon>
        <taxon>Ancylostomatinae</taxon>
        <taxon>Ancylostoma</taxon>
    </lineage>
</organism>
<feature type="region of interest" description="Disordered" evidence="1">
    <location>
        <begin position="574"/>
        <end position="595"/>
    </location>
</feature>
<dbReference type="AlphaFoldDB" id="A0A0D6LYB6"/>
<dbReference type="GO" id="GO:0006886">
    <property type="term" value="P:intracellular protein transport"/>
    <property type="evidence" value="ECO:0007669"/>
    <property type="project" value="InterPro"/>
</dbReference>
<dbReference type="GO" id="GO:0005829">
    <property type="term" value="C:cytosol"/>
    <property type="evidence" value="ECO:0007669"/>
    <property type="project" value="TreeGrafter"/>
</dbReference>
<dbReference type="GO" id="GO:0042147">
    <property type="term" value="P:retrograde transport, endosome to Golgi"/>
    <property type="evidence" value="ECO:0007669"/>
    <property type="project" value="TreeGrafter"/>
</dbReference>
<protein>
    <submittedName>
        <fullName evidence="2">RIC1 protein</fullName>
    </submittedName>
</protein>
<dbReference type="Pfam" id="PF25440">
    <property type="entry name" value="Beta-prop_RIC1_2nd"/>
    <property type="match status" value="1"/>
</dbReference>
<name>A0A0D6LYB6_9BILA</name>
<evidence type="ECO:0000256" key="1">
    <source>
        <dbReference type="SAM" id="MobiDB-lite"/>
    </source>
</evidence>
<dbReference type="PANTHER" id="PTHR22746:SF10">
    <property type="entry name" value="GUANINE NUCLEOTIDE EXCHANGE FACTOR SUBUNIT RIC1"/>
    <property type="match status" value="1"/>
</dbReference>
<accession>A0A0D6LYB6</accession>
<gene>
    <name evidence="2" type="ORF">ANCCEY_03884</name>
</gene>
<feature type="region of interest" description="Disordered" evidence="1">
    <location>
        <begin position="917"/>
        <end position="1003"/>
    </location>
</feature>
<sequence>MTNLSVNEDELTVNGERRSILGVWALNMKDATCTDVNHKFRLLTFGCVNGDVAAYHLDDADGSLVQTFRVALKVQNGPDVANRVGNVSGIQVLTNGGAFVAVWSAKASTSNGSESRASQLPPTLAVFTPFGTQTWCSLESIIDGDGAPSVSYTSVDWGPEGYHLWLGRSDGLAILPMARSAALCNPIMVCLYAMLAYAAVDQDSVKTLVVAGLRGLAHCTLPAGRWKIFGNESHEASLMVTGGVMVWRGTVGTACYDVDSSREQLRFYPLSKKLDNHYASFHDLGCRVIMMSSRSDALVTFDIDGRIMMYHLWLKGDSGEDSHKVCVDRIAEIRVGDLVAHPACLVSIHLTQLSLDSSATSFFPGVDTVLINVSGRLLTLNPHKPTKEVEADETFQLSQPIMVASFVEQIWHYRAVTDEEPKGLPHLINALWINCGSRGMRVFAHHILRQLLKRNLGVFALEVAAACRDLPHFAHSLELLLHGVLEEEATSSEPIPDPLLPRCVAFIQEFPEFLCTVAHCARKTELALWSSLFAVTGSPNDLFEQALRLLREALSAGEWSIAKDMVRFTRAIGSEDMDSPARTPPPSRTSSRRHATSINSVAEADDLVFARFQAETFGNCLFEAGRISKVRHSHADSRETIRKDSTGSSGKKAAARVASNDMAPPSPTQINPIAEKMNAILDSHATHLLEEYCIRDLGFFLSALDLDVPRILSPVKRKPVQDFPLALTRLHSQFSWPYPVASKKVVDQLEKKFGRAPLSDAAKASRQIISKVTIDSQEKNDGRVSSSSPSGDSTTVEDARLVPVRENGVTLLVGENSSRGSEDSFAQMLQLMSWFSSASCIDWVFLLCVVSRDIVRLRGEINVESVKKAGVEAYQRTMSGCGELVEWATQNCIGYVSILHVFAAHLDIVAEAVGVPRKRSTKHASQDREHTGKRGPVFKLASPPRGSSLRTPPHAIDGTPKLRETFGPPGRRGRERSRSVDRGTDYLVGPASTEADNDSCVLM</sequence>
<feature type="compositionally biased region" description="Basic and acidic residues" evidence="1">
    <location>
        <begin position="633"/>
        <end position="645"/>
    </location>
</feature>
<dbReference type="PANTHER" id="PTHR22746">
    <property type="entry name" value="RAB6A-GEF COMPLEX PARTNER PROTEIN 1"/>
    <property type="match status" value="1"/>
</dbReference>
<keyword evidence="3" id="KW-1185">Reference proteome</keyword>
<evidence type="ECO:0000313" key="2">
    <source>
        <dbReference type="EMBL" id="EPB77050.1"/>
    </source>
</evidence>
<dbReference type="EMBL" id="KE124847">
    <property type="protein sequence ID" value="EPB77050.1"/>
    <property type="molecule type" value="Genomic_DNA"/>
</dbReference>
<dbReference type="GO" id="GO:0034066">
    <property type="term" value="C:Ric1-Rgp1 guanyl-nucleotide exchange factor complex"/>
    <property type="evidence" value="ECO:0007669"/>
    <property type="project" value="InterPro"/>
</dbReference>